<feature type="transmembrane region" description="Helical" evidence="1">
    <location>
        <begin position="60"/>
        <end position="81"/>
    </location>
</feature>
<dbReference type="Proteomes" id="UP000050535">
    <property type="component" value="Unassembled WGS sequence"/>
</dbReference>
<reference evidence="4" key="1">
    <citation type="submission" date="2013-11" db="EMBL/GenBank/DDBJ databases">
        <authorList>
            <person name="Hoang H.T."/>
            <person name="Killian M.L."/>
            <person name="Madson D.M."/>
            <person name="Arruda P.H.E."/>
            <person name="Sun D."/>
            <person name="Schwartz K.J."/>
            <person name="Yoon K."/>
        </authorList>
    </citation>
    <scope>NUCLEOTIDE SEQUENCE [LARGE SCALE GENOMIC DNA]</scope>
    <source>
        <strain evidence="4">CDK2</strain>
    </source>
</reference>
<keyword evidence="1" id="KW-0472">Membrane</keyword>
<feature type="transmembrane region" description="Helical" evidence="1">
    <location>
        <begin position="21"/>
        <end position="40"/>
    </location>
</feature>
<feature type="transmembrane region" description="Helical" evidence="1">
    <location>
        <begin position="125"/>
        <end position="148"/>
    </location>
</feature>
<evidence type="ECO:0000313" key="3">
    <source>
        <dbReference type="EMBL" id="KPN29723.1"/>
    </source>
</evidence>
<accession>A0A0N8HZK0</accession>
<comment type="caution">
    <text evidence="3">The sequence shown here is derived from an EMBL/GenBank/DDBJ whole genome shotgun (WGS) entry which is preliminary data.</text>
</comment>
<dbReference type="PATRIC" id="fig|699431.3.peg.458"/>
<dbReference type="EMBL" id="LGUC01000001">
    <property type="protein sequence ID" value="KPN29723.1"/>
    <property type="molecule type" value="Genomic_DNA"/>
</dbReference>
<proteinExistence type="predicted"/>
<keyword evidence="1" id="KW-0812">Transmembrane</keyword>
<dbReference type="InterPro" id="IPR019204">
    <property type="entry name" value="DUF2070_membrane"/>
</dbReference>
<evidence type="ECO:0000259" key="2">
    <source>
        <dbReference type="Pfam" id="PF09843"/>
    </source>
</evidence>
<feature type="domain" description="DUF2070" evidence="2">
    <location>
        <begin position="9"/>
        <end position="436"/>
    </location>
</feature>
<feature type="transmembrane region" description="Helical" evidence="1">
    <location>
        <begin position="93"/>
        <end position="119"/>
    </location>
</feature>
<feature type="transmembrane region" description="Helical" evidence="1">
    <location>
        <begin position="155"/>
        <end position="174"/>
    </location>
</feature>
<feature type="transmembrane region" description="Helical" evidence="1">
    <location>
        <begin position="214"/>
        <end position="235"/>
    </location>
</feature>
<dbReference type="Pfam" id="PF09843">
    <property type="entry name" value="DUF2070"/>
    <property type="match status" value="1"/>
</dbReference>
<organism evidence="3 4">
    <name type="scientific">Halolamina pelagica</name>
    <dbReference type="NCBI Taxonomy" id="699431"/>
    <lineage>
        <taxon>Archaea</taxon>
        <taxon>Methanobacteriati</taxon>
        <taxon>Methanobacteriota</taxon>
        <taxon>Stenosarchaea group</taxon>
        <taxon>Halobacteria</taxon>
        <taxon>Halobacteriales</taxon>
        <taxon>Haloferacaceae</taxon>
    </lineage>
</organism>
<evidence type="ECO:0000256" key="1">
    <source>
        <dbReference type="SAM" id="Phobius"/>
    </source>
</evidence>
<dbReference type="AlphaFoldDB" id="A0A0N8HZK0"/>
<keyword evidence="1" id="KW-1133">Transmembrane helix</keyword>
<gene>
    <name evidence="3" type="ORF">SY89_00438</name>
</gene>
<protein>
    <submittedName>
        <fullName evidence="3">Putative membrane protein</fullName>
    </submittedName>
</protein>
<sequence length="450" mass="47754">MTASQSNLAGLSRFIFRAPNWYTSLAFALLVAAVAGIGAFDSGEADAVFRGIFFVGQDAWEGIFFIGIPTVVAGFATPWVDRYTGGRLTYNRASLLALICEVVIVAVVSVAALLAYLIAWLDQTFVFDALVVALASVFALRLLVVMAVSRTSLPVAVLPASIQSAVAAALLFVYSGTIRYLADGGSAIQAYLTPFLNESAEAPGVLSTISPQQFGLLGVLCVIYAAAVWVFLVAVDRPWRRSMGVSMLDFLRGFIGHVAEGTRELEDFFEQLGEEAIVPVTVLAFRTDDGAEKARFVLPMIHPGPMGEIGGGNLPERVAESAEGLAFPPHATAGHDFNLVTKREVERLIDAADRAHQRIEYGDGATESVRIEAGDAKLLGQAFGGDGLLVNTFSPEFADDVEYGVGLAARQGARTNGLDDVLLVDAHNCNNGLDGPDLGHVTPGARARST</sequence>
<dbReference type="STRING" id="699431.SY89_00438"/>
<evidence type="ECO:0000313" key="4">
    <source>
        <dbReference type="Proteomes" id="UP000050535"/>
    </source>
</evidence>
<name>A0A0N8HZK0_9EURY</name>
<keyword evidence="4" id="KW-1185">Reference proteome</keyword>